<dbReference type="EMBL" id="BNJG01000002">
    <property type="protein sequence ID" value="GHO56649.1"/>
    <property type="molecule type" value="Genomic_DNA"/>
</dbReference>
<dbReference type="InterPro" id="IPR036390">
    <property type="entry name" value="WH_DNA-bd_sf"/>
</dbReference>
<evidence type="ECO:0000313" key="5">
    <source>
        <dbReference type="EMBL" id="GHO56649.1"/>
    </source>
</evidence>
<dbReference type="InterPro" id="IPR008920">
    <property type="entry name" value="TF_FadR/GntR_C"/>
</dbReference>
<dbReference type="Gene3D" id="1.10.10.10">
    <property type="entry name" value="Winged helix-like DNA-binding domain superfamily/Winged helix DNA-binding domain"/>
    <property type="match status" value="1"/>
</dbReference>
<dbReference type="CDD" id="cd07377">
    <property type="entry name" value="WHTH_GntR"/>
    <property type="match status" value="1"/>
</dbReference>
<dbReference type="SUPFAM" id="SSF48008">
    <property type="entry name" value="GntR ligand-binding domain-like"/>
    <property type="match status" value="1"/>
</dbReference>
<proteinExistence type="predicted"/>
<evidence type="ECO:0000256" key="3">
    <source>
        <dbReference type="ARBA" id="ARBA00023163"/>
    </source>
</evidence>
<dbReference type="Proteomes" id="UP000654345">
    <property type="component" value="Unassembled WGS sequence"/>
</dbReference>
<dbReference type="Pfam" id="PF07729">
    <property type="entry name" value="FCD"/>
    <property type="match status" value="1"/>
</dbReference>
<gene>
    <name evidence="5" type="ORF">KSB_51240</name>
</gene>
<evidence type="ECO:0000313" key="6">
    <source>
        <dbReference type="Proteomes" id="UP000654345"/>
    </source>
</evidence>
<comment type="caution">
    <text evidence="5">The sequence shown here is derived from an EMBL/GenBank/DDBJ whole genome shotgun (WGS) entry which is preliminary data.</text>
</comment>
<dbReference type="PANTHER" id="PTHR43537:SF5">
    <property type="entry name" value="UXU OPERON TRANSCRIPTIONAL REGULATOR"/>
    <property type="match status" value="1"/>
</dbReference>
<evidence type="ECO:0000256" key="1">
    <source>
        <dbReference type="ARBA" id="ARBA00023015"/>
    </source>
</evidence>
<protein>
    <submittedName>
        <fullName evidence="5">GntR family transcriptional regulator</fullName>
    </submittedName>
</protein>
<dbReference type="SUPFAM" id="SSF46785">
    <property type="entry name" value="Winged helix' DNA-binding domain"/>
    <property type="match status" value="1"/>
</dbReference>
<evidence type="ECO:0000256" key="2">
    <source>
        <dbReference type="ARBA" id="ARBA00023125"/>
    </source>
</evidence>
<dbReference type="PRINTS" id="PR00035">
    <property type="entry name" value="HTHGNTR"/>
</dbReference>
<dbReference type="RefSeq" id="WP_201373116.1">
    <property type="nucleotide sequence ID" value="NZ_BNJG01000002.1"/>
</dbReference>
<dbReference type="PROSITE" id="PS50949">
    <property type="entry name" value="HTH_GNTR"/>
    <property type="match status" value="1"/>
</dbReference>
<name>A0ABQ3UVD9_9CHLR</name>
<dbReference type="InterPro" id="IPR000524">
    <property type="entry name" value="Tscrpt_reg_HTH_GntR"/>
</dbReference>
<feature type="domain" description="HTH gntR-type" evidence="4">
    <location>
        <begin position="8"/>
        <end position="76"/>
    </location>
</feature>
<evidence type="ECO:0000259" key="4">
    <source>
        <dbReference type="PROSITE" id="PS50949"/>
    </source>
</evidence>
<dbReference type="SMART" id="SM00345">
    <property type="entry name" value="HTH_GNTR"/>
    <property type="match status" value="1"/>
</dbReference>
<accession>A0ABQ3UVD9</accession>
<keyword evidence="1" id="KW-0805">Transcription regulation</keyword>
<keyword evidence="3" id="KW-0804">Transcription</keyword>
<dbReference type="PANTHER" id="PTHR43537">
    <property type="entry name" value="TRANSCRIPTIONAL REGULATOR, GNTR FAMILY"/>
    <property type="match status" value="1"/>
</dbReference>
<sequence>MFEISPKNALSEDIVNKLLALLKEKKLQPGDRLPSERDLAEQLQVSRPSLREALRALSIMHVVEIRQGSGTYISSLEPQRLVEHLDFVFALADSTYLSLFEARKVVEVGICGLAAQRITNEEITRLECCLEKSLFGLTDAELYFQADVELHEIITEAAASPILSRIMASIHHLSLASRKRTAVLPGIAYQVIEDHRAIIQALKQRDSEAARQAMYQHLTHIEQRLLDDLAASATTTTPQPTTTAES</sequence>
<reference evidence="5 6" key="1">
    <citation type="journal article" date="2021" name="Int. J. Syst. Evol. Microbiol.">
        <title>Reticulibacter mediterranei gen. nov., sp. nov., within the new family Reticulibacteraceae fam. nov., and Ktedonospora formicarum gen. nov., sp. nov., Ktedonobacter robiniae sp. nov., Dictyobacter formicarum sp. nov. and Dictyobacter arantiisoli sp. nov., belonging to the class Ktedonobacteria.</title>
        <authorList>
            <person name="Yabe S."/>
            <person name="Zheng Y."/>
            <person name="Wang C.M."/>
            <person name="Sakai Y."/>
            <person name="Abe K."/>
            <person name="Yokota A."/>
            <person name="Donadio S."/>
            <person name="Cavaletti L."/>
            <person name="Monciardini P."/>
        </authorList>
    </citation>
    <scope>NUCLEOTIDE SEQUENCE [LARGE SCALE GENOMIC DNA]</scope>
    <source>
        <strain evidence="5 6">SOSP1-30</strain>
    </source>
</reference>
<keyword evidence="2" id="KW-0238">DNA-binding</keyword>
<dbReference type="SMART" id="SM00895">
    <property type="entry name" value="FCD"/>
    <property type="match status" value="1"/>
</dbReference>
<organism evidence="5 6">
    <name type="scientific">Ktedonobacter robiniae</name>
    <dbReference type="NCBI Taxonomy" id="2778365"/>
    <lineage>
        <taxon>Bacteria</taxon>
        <taxon>Bacillati</taxon>
        <taxon>Chloroflexota</taxon>
        <taxon>Ktedonobacteria</taxon>
        <taxon>Ktedonobacterales</taxon>
        <taxon>Ktedonobacteraceae</taxon>
        <taxon>Ktedonobacter</taxon>
    </lineage>
</organism>
<dbReference type="InterPro" id="IPR011711">
    <property type="entry name" value="GntR_C"/>
</dbReference>
<dbReference type="Gene3D" id="1.20.120.530">
    <property type="entry name" value="GntR ligand-binding domain-like"/>
    <property type="match status" value="1"/>
</dbReference>
<dbReference type="Pfam" id="PF00392">
    <property type="entry name" value="GntR"/>
    <property type="match status" value="1"/>
</dbReference>
<dbReference type="InterPro" id="IPR036388">
    <property type="entry name" value="WH-like_DNA-bd_sf"/>
</dbReference>
<keyword evidence="6" id="KW-1185">Reference proteome</keyword>